<reference evidence="1" key="1">
    <citation type="submission" date="2009-02" db="EMBL/GenBank/DDBJ databases">
        <title>The Genome Sequence of Ajellomyces capsulatus strain G186AR.</title>
        <authorList>
            <consortium name="The Broad Institute Genome Sequencing Platform"/>
            <person name="Champion M."/>
            <person name="Cuomo C."/>
            <person name="Ma L.-J."/>
            <person name="Henn M.R."/>
            <person name="Sil A."/>
            <person name="Goldman B."/>
            <person name="Young S.K."/>
            <person name="Kodira C.D."/>
            <person name="Zeng Q."/>
            <person name="Koehrsen M."/>
            <person name="Alvarado L."/>
            <person name="Berlin A."/>
            <person name="Borenstein D."/>
            <person name="Chen Z."/>
            <person name="Engels R."/>
            <person name="Freedman E."/>
            <person name="Gellesch M."/>
            <person name="Goldberg J."/>
            <person name="Griggs A."/>
            <person name="Gujja S."/>
            <person name="Heiman D."/>
            <person name="Hepburn T."/>
            <person name="Howarth C."/>
            <person name="Jen D."/>
            <person name="Larson L."/>
            <person name="Lewis B."/>
            <person name="Mehta T."/>
            <person name="Park D."/>
            <person name="Pearson M."/>
            <person name="Roberts A."/>
            <person name="Saif S."/>
            <person name="Shea T."/>
            <person name="Shenoy N."/>
            <person name="Sisk P."/>
            <person name="Stolte C."/>
            <person name="Sykes S."/>
            <person name="Walk T."/>
            <person name="White J."/>
            <person name="Yandava C."/>
            <person name="Klein B."/>
            <person name="McEwen J.G."/>
            <person name="Puccia R."/>
            <person name="Goldman G.H."/>
            <person name="Felipe M.S."/>
            <person name="Nino-Vega G."/>
            <person name="San-Blas G."/>
            <person name="Taylor J."/>
            <person name="Mendoza L."/>
            <person name="Galagan J."/>
            <person name="Nusbaum C."/>
            <person name="Birren B."/>
        </authorList>
    </citation>
    <scope>NUCLEOTIDE SEQUENCE</scope>
    <source>
        <strain evidence="1">G186AR</strain>
    </source>
</reference>
<proteinExistence type="predicted"/>
<accession>C0NBY2</accession>
<protein>
    <submittedName>
        <fullName evidence="1">Uncharacterized protein</fullName>
    </submittedName>
</protein>
<dbReference type="GeneID" id="69033645"/>
<sequence>MSWRIAPASCSITSSQLPISLLEARSGLWNLWNKLKIQQLRFEDYYFEGPLTRAPEILMRDDETIAGDSRLKLEQKPARFAGVAVGKSFPPSSVEWHEVTT</sequence>
<evidence type="ECO:0000313" key="1">
    <source>
        <dbReference type="EMBL" id="EEH11173.1"/>
    </source>
</evidence>
<dbReference type="EMBL" id="GG663363">
    <property type="protein sequence ID" value="EEH11173.1"/>
    <property type="molecule type" value="Genomic_DNA"/>
</dbReference>
<keyword evidence="2" id="KW-1185">Reference proteome</keyword>
<dbReference type="HOGENOM" id="CLU_2290843_0_0_1"/>
<dbReference type="RefSeq" id="XP_045291653.1">
    <property type="nucleotide sequence ID" value="XM_045427678.1"/>
</dbReference>
<dbReference type="AlphaFoldDB" id="C0NBY2"/>
<dbReference type="InParanoid" id="C0NBY2"/>
<evidence type="ECO:0000313" key="2">
    <source>
        <dbReference type="Proteomes" id="UP000001631"/>
    </source>
</evidence>
<name>C0NBY2_AJECG</name>
<gene>
    <name evidence="1" type="ORF">HCBG_00628</name>
</gene>
<organism evidence="1 2">
    <name type="scientific">Ajellomyces capsulatus (strain G186AR / H82 / ATCC MYA-2454 / RMSCC 2432)</name>
    <name type="common">Darling's disease fungus</name>
    <name type="synonym">Histoplasma capsulatum</name>
    <dbReference type="NCBI Taxonomy" id="447093"/>
    <lineage>
        <taxon>Eukaryota</taxon>
        <taxon>Fungi</taxon>
        <taxon>Dikarya</taxon>
        <taxon>Ascomycota</taxon>
        <taxon>Pezizomycotina</taxon>
        <taxon>Eurotiomycetes</taxon>
        <taxon>Eurotiomycetidae</taxon>
        <taxon>Onygenales</taxon>
        <taxon>Ajellomycetaceae</taxon>
        <taxon>Histoplasma</taxon>
    </lineage>
</organism>
<dbReference type="Proteomes" id="UP000001631">
    <property type="component" value="Unassembled WGS sequence"/>
</dbReference>